<comment type="caution">
    <text evidence="9">The sequence shown here is derived from an EMBL/GenBank/DDBJ whole genome shotgun (WGS) entry which is preliminary data.</text>
</comment>
<dbReference type="Gene3D" id="3.10.50.40">
    <property type="match status" value="2"/>
</dbReference>
<evidence type="ECO:0000259" key="8">
    <source>
        <dbReference type="PROSITE" id="PS50059"/>
    </source>
</evidence>
<evidence type="ECO:0000256" key="5">
    <source>
        <dbReference type="ARBA" id="ARBA00023235"/>
    </source>
</evidence>
<proteinExistence type="predicted"/>
<dbReference type="Proteomes" id="UP001174691">
    <property type="component" value="Unassembled WGS sequence"/>
</dbReference>
<gene>
    <name evidence="9" type="ORF">NKR19_g4176</name>
</gene>
<dbReference type="EMBL" id="JANBVN010000051">
    <property type="protein sequence ID" value="KAJ9156737.1"/>
    <property type="molecule type" value="Genomic_DNA"/>
</dbReference>
<evidence type="ECO:0000256" key="4">
    <source>
        <dbReference type="ARBA" id="ARBA00023110"/>
    </source>
</evidence>
<evidence type="ECO:0000256" key="7">
    <source>
        <dbReference type="SAM" id="SignalP"/>
    </source>
</evidence>
<evidence type="ECO:0000256" key="3">
    <source>
        <dbReference type="ARBA" id="ARBA00013194"/>
    </source>
</evidence>
<dbReference type="InterPro" id="IPR046357">
    <property type="entry name" value="PPIase_dom_sf"/>
</dbReference>
<dbReference type="PANTHER" id="PTHR45779">
    <property type="entry name" value="PEPTIDYLPROLYL ISOMERASE"/>
    <property type="match status" value="1"/>
</dbReference>
<keyword evidence="5 6" id="KW-0413">Isomerase</keyword>
<dbReference type="PROSITE" id="PS50059">
    <property type="entry name" value="FKBP_PPIASE"/>
    <property type="match status" value="1"/>
</dbReference>
<dbReference type="EC" id="5.2.1.8" evidence="3 6"/>
<keyword evidence="7" id="KW-0732">Signal</keyword>
<reference evidence="9" key="1">
    <citation type="submission" date="2022-07" db="EMBL/GenBank/DDBJ databases">
        <title>Fungi with potential for degradation of polypropylene.</title>
        <authorList>
            <person name="Gostincar C."/>
        </authorList>
    </citation>
    <scope>NUCLEOTIDE SEQUENCE</scope>
    <source>
        <strain evidence="9">EXF-13287</strain>
    </source>
</reference>
<sequence length="122" mass="12807">MHAPSLACLLSLAGSYVTVLGQESGDLEIEVILSVTCDRKTHKGDVISCNYNGTFTNGTEFDSSYGEGSDGPFSFNLGAGEVIEGKLTIPPRLGYGDETVGPIPPNSTLIFYTELVGIEGVS</sequence>
<evidence type="ECO:0000256" key="6">
    <source>
        <dbReference type="PROSITE-ProRule" id="PRU00277"/>
    </source>
</evidence>
<keyword evidence="4 6" id="KW-0697">Rotamase</keyword>
<dbReference type="GO" id="GO:0003755">
    <property type="term" value="F:peptidyl-prolyl cis-trans isomerase activity"/>
    <property type="evidence" value="ECO:0007669"/>
    <property type="project" value="UniProtKB-KW"/>
</dbReference>
<evidence type="ECO:0000256" key="2">
    <source>
        <dbReference type="ARBA" id="ARBA00002388"/>
    </source>
</evidence>
<comment type="function">
    <text evidence="2">PPIases accelerate the folding of proteins. It catalyzes the cis-trans isomerization of proline imidic peptide bonds in oligopeptides.</text>
</comment>
<protein>
    <recommendedName>
        <fullName evidence="3 6">peptidylprolyl isomerase</fullName>
        <ecNumber evidence="3 6">5.2.1.8</ecNumber>
    </recommendedName>
</protein>
<feature type="domain" description="PPIase FKBP-type" evidence="8">
    <location>
        <begin position="44"/>
        <end position="119"/>
    </location>
</feature>
<dbReference type="SUPFAM" id="SSF54534">
    <property type="entry name" value="FKBP-like"/>
    <property type="match status" value="1"/>
</dbReference>
<organism evidence="9 10">
    <name type="scientific">Coniochaeta hoffmannii</name>
    <dbReference type="NCBI Taxonomy" id="91930"/>
    <lineage>
        <taxon>Eukaryota</taxon>
        <taxon>Fungi</taxon>
        <taxon>Dikarya</taxon>
        <taxon>Ascomycota</taxon>
        <taxon>Pezizomycotina</taxon>
        <taxon>Sordariomycetes</taxon>
        <taxon>Sordariomycetidae</taxon>
        <taxon>Coniochaetales</taxon>
        <taxon>Coniochaetaceae</taxon>
        <taxon>Coniochaeta</taxon>
    </lineage>
</organism>
<name>A0AA38RU49_9PEZI</name>
<evidence type="ECO:0000256" key="1">
    <source>
        <dbReference type="ARBA" id="ARBA00000971"/>
    </source>
</evidence>
<evidence type="ECO:0000313" key="10">
    <source>
        <dbReference type="Proteomes" id="UP001174691"/>
    </source>
</evidence>
<dbReference type="InterPro" id="IPR044609">
    <property type="entry name" value="FKBP2/11"/>
</dbReference>
<dbReference type="AlphaFoldDB" id="A0AA38RU49"/>
<dbReference type="Pfam" id="PF00254">
    <property type="entry name" value="FKBP_C"/>
    <property type="match status" value="1"/>
</dbReference>
<dbReference type="InterPro" id="IPR001179">
    <property type="entry name" value="PPIase_FKBP_dom"/>
</dbReference>
<feature type="chain" id="PRO_5041276314" description="peptidylprolyl isomerase" evidence="7">
    <location>
        <begin position="22"/>
        <end position="122"/>
    </location>
</feature>
<dbReference type="PANTHER" id="PTHR45779:SF7">
    <property type="entry name" value="PEPTIDYLPROLYL ISOMERASE"/>
    <property type="match status" value="1"/>
</dbReference>
<keyword evidence="10" id="KW-1185">Reference proteome</keyword>
<feature type="signal peptide" evidence="7">
    <location>
        <begin position="1"/>
        <end position="21"/>
    </location>
</feature>
<evidence type="ECO:0000313" key="9">
    <source>
        <dbReference type="EMBL" id="KAJ9156737.1"/>
    </source>
</evidence>
<dbReference type="GO" id="GO:0005783">
    <property type="term" value="C:endoplasmic reticulum"/>
    <property type="evidence" value="ECO:0007669"/>
    <property type="project" value="TreeGrafter"/>
</dbReference>
<accession>A0AA38RU49</accession>
<comment type="catalytic activity">
    <reaction evidence="1 6">
        <text>[protein]-peptidylproline (omega=180) = [protein]-peptidylproline (omega=0)</text>
        <dbReference type="Rhea" id="RHEA:16237"/>
        <dbReference type="Rhea" id="RHEA-COMP:10747"/>
        <dbReference type="Rhea" id="RHEA-COMP:10748"/>
        <dbReference type="ChEBI" id="CHEBI:83833"/>
        <dbReference type="ChEBI" id="CHEBI:83834"/>
        <dbReference type="EC" id="5.2.1.8"/>
    </reaction>
</comment>